<evidence type="ECO:0000256" key="2">
    <source>
        <dbReference type="SAM" id="SignalP"/>
    </source>
</evidence>
<keyword evidence="4" id="KW-1185">Reference proteome</keyword>
<feature type="region of interest" description="Disordered" evidence="1">
    <location>
        <begin position="66"/>
        <end position="85"/>
    </location>
</feature>
<dbReference type="AlphaFoldDB" id="A0A086THX5"/>
<feature type="chain" id="PRO_5001815747" description="Extracellular membrane protein CFEM domain-containing protein" evidence="2">
    <location>
        <begin position="21"/>
        <end position="131"/>
    </location>
</feature>
<sequence>MRFFTLAANALIGGAALALALPATQTDACCCCNGKEITCRTGIAASECICLAVICPPDAPVVWIDDKDHEEPKAPPAEPPADKTDEVEAREEDCCCCNIGKKEISCKKQPVSEGCYCPAVVCPKDAPVVWE</sequence>
<dbReference type="OrthoDB" id="4950117at2759"/>
<accession>A0A086THX5</accession>
<keyword evidence="2" id="KW-0732">Signal</keyword>
<feature type="signal peptide" evidence="2">
    <location>
        <begin position="1"/>
        <end position="20"/>
    </location>
</feature>
<gene>
    <name evidence="3" type="ORF">ACRE_001130</name>
</gene>
<dbReference type="STRING" id="857340.A0A086THX5"/>
<evidence type="ECO:0000313" key="3">
    <source>
        <dbReference type="EMBL" id="KFH48957.1"/>
    </source>
</evidence>
<organism evidence="3 4">
    <name type="scientific">Hapsidospora chrysogenum (strain ATCC 11550 / CBS 779.69 / DSM 880 / IAM 14645 / JCM 23072 / IMI 49137)</name>
    <name type="common">Acremonium chrysogenum</name>
    <dbReference type="NCBI Taxonomy" id="857340"/>
    <lineage>
        <taxon>Eukaryota</taxon>
        <taxon>Fungi</taxon>
        <taxon>Dikarya</taxon>
        <taxon>Ascomycota</taxon>
        <taxon>Pezizomycotina</taxon>
        <taxon>Sordariomycetes</taxon>
        <taxon>Hypocreomycetidae</taxon>
        <taxon>Hypocreales</taxon>
        <taxon>Bionectriaceae</taxon>
        <taxon>Hapsidospora</taxon>
    </lineage>
</organism>
<dbReference type="HOGENOM" id="CLU_1886050_0_0_1"/>
<evidence type="ECO:0000313" key="4">
    <source>
        <dbReference type="Proteomes" id="UP000029964"/>
    </source>
</evidence>
<proteinExistence type="predicted"/>
<evidence type="ECO:0008006" key="5">
    <source>
        <dbReference type="Google" id="ProtNLM"/>
    </source>
</evidence>
<reference evidence="4" key="1">
    <citation type="journal article" date="2014" name="Genome Announc.">
        <title>Genome sequence and annotation of Acremonium chrysogenum, producer of the beta-lactam antibiotic cephalosporin C.</title>
        <authorList>
            <person name="Terfehr D."/>
            <person name="Dahlmann T.A."/>
            <person name="Specht T."/>
            <person name="Zadra I."/>
            <person name="Kuernsteiner H."/>
            <person name="Kueck U."/>
        </authorList>
    </citation>
    <scope>NUCLEOTIDE SEQUENCE [LARGE SCALE GENOMIC DNA]</scope>
    <source>
        <strain evidence="4">ATCC 11550 / CBS 779.69 / DSM 880 / IAM 14645 / JCM 23072 / IMI 49137</strain>
    </source>
</reference>
<dbReference type="Proteomes" id="UP000029964">
    <property type="component" value="Unassembled WGS sequence"/>
</dbReference>
<protein>
    <recommendedName>
        <fullName evidence="5">Extracellular membrane protein CFEM domain-containing protein</fullName>
    </recommendedName>
</protein>
<name>A0A086THX5_HAPC1</name>
<dbReference type="EMBL" id="JPKY01000001">
    <property type="protein sequence ID" value="KFH48957.1"/>
    <property type="molecule type" value="Genomic_DNA"/>
</dbReference>
<evidence type="ECO:0000256" key="1">
    <source>
        <dbReference type="SAM" id="MobiDB-lite"/>
    </source>
</evidence>
<comment type="caution">
    <text evidence="3">The sequence shown here is derived from an EMBL/GenBank/DDBJ whole genome shotgun (WGS) entry which is preliminary data.</text>
</comment>